<evidence type="ECO:0000313" key="2">
    <source>
        <dbReference type="EMBL" id="MEN7550849.1"/>
    </source>
</evidence>
<evidence type="ECO:0000256" key="1">
    <source>
        <dbReference type="SAM" id="SignalP"/>
    </source>
</evidence>
<keyword evidence="1" id="KW-0732">Signal</keyword>
<dbReference type="Proteomes" id="UP001403385">
    <property type="component" value="Unassembled WGS sequence"/>
</dbReference>
<accession>A0AAW9SEQ3</accession>
<comment type="caution">
    <text evidence="2">The sequence shown here is derived from an EMBL/GenBank/DDBJ whole genome shotgun (WGS) entry which is preliminary data.</text>
</comment>
<proteinExistence type="predicted"/>
<protein>
    <submittedName>
        <fullName evidence="2">Uncharacterized protein</fullName>
    </submittedName>
</protein>
<reference evidence="2 3" key="1">
    <citation type="submission" date="2024-04" db="EMBL/GenBank/DDBJ databases">
        <title>Novel genus in family Flammeovirgaceae.</title>
        <authorList>
            <person name="Nguyen T.H."/>
            <person name="Vuong T.Q."/>
            <person name="Le H."/>
            <person name="Kim S.-G."/>
        </authorList>
    </citation>
    <scope>NUCLEOTIDE SEQUENCE [LARGE SCALE GENOMIC DNA]</scope>
    <source>
        <strain evidence="2 3">JCM 23209</strain>
    </source>
</reference>
<keyword evidence="3" id="KW-1185">Reference proteome</keyword>
<evidence type="ECO:0000313" key="3">
    <source>
        <dbReference type="Proteomes" id="UP001403385"/>
    </source>
</evidence>
<dbReference type="AlphaFoldDB" id="A0AAW9SEQ3"/>
<gene>
    <name evidence="2" type="ORF">AAG747_23210</name>
</gene>
<dbReference type="Gene3D" id="3.30.565.40">
    <property type="entry name" value="Fervidobacterium nodosum Rt17-B1 like"/>
    <property type="match status" value="1"/>
</dbReference>
<dbReference type="EMBL" id="JBDKWZ010000017">
    <property type="protein sequence ID" value="MEN7550849.1"/>
    <property type="molecule type" value="Genomic_DNA"/>
</dbReference>
<name>A0AAW9SEQ3_9BACT</name>
<sequence length="234" mass="27568">MRQSTTFCLLFVFMFTSLSAVAQYFSGSEIRIEKKGFNKENVKELYELNITYPIIHFPQSSINHQVNLGIQKVMSMAITDFTEKNTSQQYRKSDAGYSWLNLNYETYYKRGNVLSLKFIKSSYYSGLDKPKELFLTFNFDLRTGKLIKIEDIFKPDADFKQRLIYLIQDKEKECKFKKDHLLSNFCLEDENFIVTLDENTSQPETCEKEIRIAWDKIRDLVKQDGIASELIIQR</sequence>
<dbReference type="RefSeq" id="WP_346823629.1">
    <property type="nucleotide sequence ID" value="NZ_JBDKWZ010000017.1"/>
</dbReference>
<organism evidence="2 3">
    <name type="scientific">Rapidithrix thailandica</name>
    <dbReference type="NCBI Taxonomy" id="413964"/>
    <lineage>
        <taxon>Bacteria</taxon>
        <taxon>Pseudomonadati</taxon>
        <taxon>Bacteroidota</taxon>
        <taxon>Cytophagia</taxon>
        <taxon>Cytophagales</taxon>
        <taxon>Flammeovirgaceae</taxon>
        <taxon>Rapidithrix</taxon>
    </lineage>
</organism>
<feature type="signal peptide" evidence="1">
    <location>
        <begin position="1"/>
        <end position="22"/>
    </location>
</feature>
<feature type="chain" id="PRO_5043477385" evidence="1">
    <location>
        <begin position="23"/>
        <end position="234"/>
    </location>
</feature>